<evidence type="ECO:0000313" key="2">
    <source>
        <dbReference type="Proteomes" id="UP000178109"/>
    </source>
</evidence>
<reference evidence="1 2" key="1">
    <citation type="journal article" date="2016" name="Nat. Commun.">
        <title>Thousands of microbial genomes shed light on interconnected biogeochemical processes in an aquifer system.</title>
        <authorList>
            <person name="Anantharaman K."/>
            <person name="Brown C.T."/>
            <person name="Hug L.A."/>
            <person name="Sharon I."/>
            <person name="Castelle C.J."/>
            <person name="Probst A.J."/>
            <person name="Thomas B.C."/>
            <person name="Singh A."/>
            <person name="Wilkins M.J."/>
            <person name="Karaoz U."/>
            <person name="Brodie E.L."/>
            <person name="Williams K.H."/>
            <person name="Hubbard S.S."/>
            <person name="Banfield J.F."/>
        </authorList>
    </citation>
    <scope>NUCLEOTIDE SEQUENCE [LARGE SCALE GENOMIC DNA]</scope>
</reference>
<gene>
    <name evidence="1" type="ORF">A3H70_01595</name>
</gene>
<dbReference type="InterPro" id="IPR008929">
    <property type="entry name" value="Chondroitin_lyas"/>
</dbReference>
<comment type="caution">
    <text evidence="1">The sequence shown here is derived from an EMBL/GenBank/DDBJ whole genome shotgun (WGS) entry which is preliminary data.</text>
</comment>
<name>A0A1G2BQP8_9BACT</name>
<sequence length="356" mass="40516">MKQLMRKLLSIIILLSILAPLPSWGALSFSDEIKSIYNSYSNYLDTQWTGSGWNYSVPSRHYQETDKNSASNLRMQATLATAYRFRTDEESARKIRAAIVSVLGPDKPMVHSIKNQGKTVSTRSFHDMIGLYLALRVLEEREDVFGWAEKALLIGKIEQIFPWALAGLDNENRALLSAAYGLAILHHPLTNFSPALQKRYAKQIRDKIKVGLKAVDSSGVYHESAGKQYSLHYHLVSALMLSYLGQNLPDKNYAALARKMLTRTHGWYKLGKLNWQGSFRPTGIGLQTVLLRALGEKYLGNKNWLSYWQAEKKNRGFIDAAHPQRLVWKDDVDNTLNDDYSFMNMAELFIRIAEPL</sequence>
<proteinExistence type="predicted"/>
<accession>A0A1G2BQP8</accession>
<organism evidence="1 2">
    <name type="scientific">Candidatus Komeilibacteria bacterium RIFCSPLOWO2_02_FULL_48_11</name>
    <dbReference type="NCBI Taxonomy" id="1798553"/>
    <lineage>
        <taxon>Bacteria</taxon>
        <taxon>Candidatus Komeiliibacteriota</taxon>
    </lineage>
</organism>
<dbReference type="SUPFAM" id="SSF48230">
    <property type="entry name" value="Chondroitin AC/alginate lyase"/>
    <property type="match status" value="1"/>
</dbReference>
<dbReference type="STRING" id="1798553.A3H70_01595"/>
<dbReference type="EMBL" id="MHKO01000058">
    <property type="protein sequence ID" value="OGY90899.1"/>
    <property type="molecule type" value="Genomic_DNA"/>
</dbReference>
<evidence type="ECO:0008006" key="3">
    <source>
        <dbReference type="Google" id="ProtNLM"/>
    </source>
</evidence>
<dbReference type="Proteomes" id="UP000178109">
    <property type="component" value="Unassembled WGS sequence"/>
</dbReference>
<evidence type="ECO:0000313" key="1">
    <source>
        <dbReference type="EMBL" id="OGY90899.1"/>
    </source>
</evidence>
<dbReference type="AlphaFoldDB" id="A0A1G2BQP8"/>
<protein>
    <recommendedName>
        <fullName evidence="3">Alginate lyase domain-containing protein</fullName>
    </recommendedName>
</protein>